<gene>
    <name evidence="2" type="ORF">NCTC12965_01751</name>
</gene>
<protein>
    <submittedName>
        <fullName evidence="2">Uncharacterized protein</fullName>
    </submittedName>
</protein>
<accession>A0A4U9TVY6</accession>
<dbReference type="PROSITE" id="PS51257">
    <property type="entry name" value="PROKAR_LIPOPROTEIN"/>
    <property type="match status" value="1"/>
</dbReference>
<keyword evidence="1" id="KW-0732">Signal</keyword>
<feature type="chain" id="PRO_5020642846" evidence="1">
    <location>
        <begin position="19"/>
        <end position="68"/>
    </location>
</feature>
<dbReference type="AlphaFoldDB" id="A0A4U9TVY6"/>
<evidence type="ECO:0000256" key="1">
    <source>
        <dbReference type="SAM" id="SignalP"/>
    </source>
</evidence>
<evidence type="ECO:0000313" key="2">
    <source>
        <dbReference type="EMBL" id="VTR23329.1"/>
    </source>
</evidence>
<name>A0A4U9TVY6_SERFO</name>
<organism evidence="2">
    <name type="scientific">Serratia fonticola</name>
    <dbReference type="NCBI Taxonomy" id="47917"/>
    <lineage>
        <taxon>Bacteria</taxon>
        <taxon>Pseudomonadati</taxon>
        <taxon>Pseudomonadota</taxon>
        <taxon>Gammaproteobacteria</taxon>
        <taxon>Enterobacterales</taxon>
        <taxon>Yersiniaceae</taxon>
        <taxon>Serratia</taxon>
    </lineage>
</organism>
<dbReference type="EMBL" id="CABEEZ010000031">
    <property type="protein sequence ID" value="VTR23329.1"/>
    <property type="molecule type" value="Genomic_DNA"/>
</dbReference>
<feature type="signal peptide" evidence="1">
    <location>
        <begin position="1"/>
        <end position="18"/>
    </location>
</feature>
<sequence>MSKIALLFAMLFCTPLITACSASEPAPAPQAPLVAQQLLGSPVYIQIFKEETQAGVVRQDGQRIPPGE</sequence>
<reference evidence="2" key="1">
    <citation type="submission" date="2019-05" db="EMBL/GenBank/DDBJ databases">
        <authorList>
            <consortium name="Pathogen Informatics"/>
        </authorList>
    </citation>
    <scope>NUCLEOTIDE SEQUENCE [LARGE SCALE GENOMIC DNA]</scope>
    <source>
        <strain evidence="2">NCTC12965</strain>
    </source>
</reference>
<proteinExistence type="predicted"/>